<dbReference type="EMBL" id="CYYC01000045">
    <property type="protein sequence ID" value="CUN17941.1"/>
    <property type="molecule type" value="Genomic_DNA"/>
</dbReference>
<feature type="coiled-coil region" evidence="1">
    <location>
        <begin position="147"/>
        <end position="202"/>
    </location>
</feature>
<accession>A0A173USD4</accession>
<gene>
    <name evidence="2" type="ORF">ERS852578_02694</name>
</gene>
<evidence type="ECO:0000313" key="3">
    <source>
        <dbReference type="Proteomes" id="UP000095390"/>
    </source>
</evidence>
<evidence type="ECO:0000256" key="1">
    <source>
        <dbReference type="SAM" id="Coils"/>
    </source>
</evidence>
<dbReference type="OrthoDB" id="1779439at2"/>
<keyword evidence="1" id="KW-0175">Coiled coil</keyword>
<reference evidence="2 3" key="1">
    <citation type="submission" date="2015-09" db="EMBL/GenBank/DDBJ databases">
        <authorList>
            <consortium name="Pathogen Informatics"/>
        </authorList>
    </citation>
    <scope>NUCLEOTIDE SEQUENCE [LARGE SCALE GENOMIC DNA]</scope>
    <source>
        <strain evidence="2 3">2789STDY5834966</strain>
    </source>
</reference>
<evidence type="ECO:0000313" key="2">
    <source>
        <dbReference type="EMBL" id="CUN17941.1"/>
    </source>
</evidence>
<dbReference type="AlphaFoldDB" id="A0A173USD4"/>
<protein>
    <submittedName>
        <fullName evidence="2">Uncharacterized protein</fullName>
    </submittedName>
</protein>
<proteinExistence type="predicted"/>
<dbReference type="RefSeq" id="WP_055183281.1">
    <property type="nucleotide sequence ID" value="NZ_CYYC01000045.1"/>
</dbReference>
<sequence>MGSKEEKHIVIEFQKKILQEAGCSAEVIAFLDEIEDEVFCEYYCFCFLDGMPIEEVRRIDSVPVQNWKDKIKRIREERTGYLERLFVPDAQVTQQISKLHEKAGRVFKETEELRDTINTTLKQTLKIQEEALVQQKESYQSTLASKAELLKDREDKIQSLLSEIEQNKAVWENEKKDLLLKLEEKKTAVKEEEKKEAAFTEENPINNRERKKKRWHFFCKENKKRGIQDNNNEFIETYLAEDTFNDAQKEFLIQCLEEGDSVQEMKNYASASLTPAMMQRLRQVRKKRRERP</sequence>
<organism evidence="2 3">
    <name type="scientific">Anaerobutyricum hallii</name>
    <dbReference type="NCBI Taxonomy" id="39488"/>
    <lineage>
        <taxon>Bacteria</taxon>
        <taxon>Bacillati</taxon>
        <taxon>Bacillota</taxon>
        <taxon>Clostridia</taxon>
        <taxon>Lachnospirales</taxon>
        <taxon>Lachnospiraceae</taxon>
        <taxon>Anaerobutyricum</taxon>
    </lineage>
</organism>
<name>A0A173USD4_9FIRM</name>
<dbReference type="Proteomes" id="UP000095390">
    <property type="component" value="Unassembled WGS sequence"/>
</dbReference>